<keyword evidence="5 13" id="KW-0349">Heme</keyword>
<dbReference type="AlphaFoldDB" id="A0AAN9YYK8"/>
<comment type="cofactor">
    <cofactor evidence="1 13">
        <name>heme</name>
        <dbReference type="ChEBI" id="CHEBI:30413"/>
    </cofactor>
</comment>
<keyword evidence="11 14" id="KW-0503">Monooxygenase</keyword>
<dbReference type="CDD" id="cd11056">
    <property type="entry name" value="CYP6-like"/>
    <property type="match status" value="1"/>
</dbReference>
<dbReference type="InterPro" id="IPR036396">
    <property type="entry name" value="Cyt_P450_sf"/>
</dbReference>
<keyword evidence="8" id="KW-0492">Microsome</keyword>
<dbReference type="PANTHER" id="PTHR24292:SF45">
    <property type="entry name" value="CYTOCHROME P450 6G1-RELATED"/>
    <property type="match status" value="1"/>
</dbReference>
<evidence type="ECO:0000256" key="12">
    <source>
        <dbReference type="ARBA" id="ARBA00023136"/>
    </source>
</evidence>
<evidence type="ECO:0000256" key="10">
    <source>
        <dbReference type="ARBA" id="ARBA00023004"/>
    </source>
</evidence>
<dbReference type="InterPro" id="IPR050476">
    <property type="entry name" value="Insect_CytP450_Detox"/>
</dbReference>
<dbReference type="EMBL" id="JAZDUA010000734">
    <property type="protein sequence ID" value="KAK7789576.1"/>
    <property type="molecule type" value="Genomic_DNA"/>
</dbReference>
<name>A0AAN9YYK8_9ORTH</name>
<dbReference type="InterPro" id="IPR002401">
    <property type="entry name" value="Cyt_P450_E_grp-I"/>
</dbReference>
<dbReference type="PROSITE" id="PS00086">
    <property type="entry name" value="CYTOCHROME_P450"/>
    <property type="match status" value="1"/>
</dbReference>
<evidence type="ECO:0000256" key="9">
    <source>
        <dbReference type="ARBA" id="ARBA00023002"/>
    </source>
</evidence>
<evidence type="ECO:0000256" key="7">
    <source>
        <dbReference type="ARBA" id="ARBA00022824"/>
    </source>
</evidence>
<keyword evidence="17" id="KW-1185">Reference proteome</keyword>
<evidence type="ECO:0000256" key="2">
    <source>
        <dbReference type="ARBA" id="ARBA00004174"/>
    </source>
</evidence>
<dbReference type="PRINTS" id="PR00463">
    <property type="entry name" value="EP450I"/>
</dbReference>
<evidence type="ECO:0000256" key="15">
    <source>
        <dbReference type="SAM" id="Phobius"/>
    </source>
</evidence>
<evidence type="ECO:0000256" key="13">
    <source>
        <dbReference type="PIRSR" id="PIRSR602401-1"/>
    </source>
</evidence>
<keyword evidence="12 15" id="KW-0472">Membrane</keyword>
<dbReference type="SUPFAM" id="SSF48264">
    <property type="entry name" value="Cytochrome P450"/>
    <property type="match status" value="1"/>
</dbReference>
<evidence type="ECO:0000256" key="4">
    <source>
        <dbReference type="ARBA" id="ARBA00010617"/>
    </source>
</evidence>
<gene>
    <name evidence="16" type="ORF">R5R35_007509</name>
</gene>
<dbReference type="Pfam" id="PF00067">
    <property type="entry name" value="p450"/>
    <property type="match status" value="1"/>
</dbReference>
<reference evidence="16 17" key="1">
    <citation type="submission" date="2024-03" db="EMBL/GenBank/DDBJ databases">
        <title>The genome assembly and annotation of the cricket Gryllus longicercus Weissman &amp; Gray.</title>
        <authorList>
            <person name="Szrajer S."/>
            <person name="Gray D."/>
            <person name="Ylla G."/>
        </authorList>
    </citation>
    <scope>NUCLEOTIDE SEQUENCE [LARGE SCALE GENOMIC DNA]</scope>
    <source>
        <strain evidence="16">DAG 2021-001</strain>
        <tissue evidence="16">Whole body minus gut</tissue>
    </source>
</reference>
<evidence type="ECO:0008006" key="18">
    <source>
        <dbReference type="Google" id="ProtNLM"/>
    </source>
</evidence>
<feature type="binding site" description="axial binding residue" evidence="13">
    <location>
        <position position="478"/>
    </location>
    <ligand>
        <name>heme</name>
        <dbReference type="ChEBI" id="CHEBI:30413"/>
    </ligand>
    <ligandPart>
        <name>Fe</name>
        <dbReference type="ChEBI" id="CHEBI:18248"/>
    </ligandPart>
</feature>
<evidence type="ECO:0000256" key="3">
    <source>
        <dbReference type="ARBA" id="ARBA00004406"/>
    </source>
</evidence>
<keyword evidence="15" id="KW-0812">Transmembrane</keyword>
<evidence type="ECO:0000256" key="11">
    <source>
        <dbReference type="ARBA" id="ARBA00023033"/>
    </source>
</evidence>
<evidence type="ECO:0000256" key="8">
    <source>
        <dbReference type="ARBA" id="ARBA00022848"/>
    </source>
</evidence>
<proteinExistence type="inferred from homology"/>
<keyword evidence="10 13" id="KW-0408">Iron</keyword>
<accession>A0AAN9YYK8</accession>
<comment type="similarity">
    <text evidence="4 14">Belongs to the cytochrome P450 family.</text>
</comment>
<organism evidence="16 17">
    <name type="scientific">Gryllus longicercus</name>
    <dbReference type="NCBI Taxonomy" id="2509291"/>
    <lineage>
        <taxon>Eukaryota</taxon>
        <taxon>Metazoa</taxon>
        <taxon>Ecdysozoa</taxon>
        <taxon>Arthropoda</taxon>
        <taxon>Hexapoda</taxon>
        <taxon>Insecta</taxon>
        <taxon>Pterygota</taxon>
        <taxon>Neoptera</taxon>
        <taxon>Polyneoptera</taxon>
        <taxon>Orthoptera</taxon>
        <taxon>Ensifera</taxon>
        <taxon>Gryllidea</taxon>
        <taxon>Grylloidea</taxon>
        <taxon>Gryllidae</taxon>
        <taxon>Gryllinae</taxon>
        <taxon>Gryllus</taxon>
    </lineage>
</organism>
<comment type="subcellular location">
    <subcellularLocation>
        <location evidence="3">Endoplasmic reticulum membrane</location>
        <topology evidence="3">Peripheral membrane protein</topology>
    </subcellularLocation>
    <subcellularLocation>
        <location evidence="2">Microsome membrane</location>
        <topology evidence="2">Peripheral membrane protein</topology>
    </subcellularLocation>
</comment>
<comment type="caution">
    <text evidence="16">The sequence shown here is derived from an EMBL/GenBank/DDBJ whole genome shotgun (WGS) entry which is preliminary data.</text>
</comment>
<keyword evidence="7" id="KW-0256">Endoplasmic reticulum</keyword>
<feature type="transmembrane region" description="Helical" evidence="15">
    <location>
        <begin position="12"/>
        <end position="33"/>
    </location>
</feature>
<evidence type="ECO:0000256" key="1">
    <source>
        <dbReference type="ARBA" id="ARBA00001971"/>
    </source>
</evidence>
<dbReference type="Gene3D" id="1.10.630.10">
    <property type="entry name" value="Cytochrome P450"/>
    <property type="match status" value="1"/>
</dbReference>
<evidence type="ECO:0000256" key="14">
    <source>
        <dbReference type="RuleBase" id="RU000461"/>
    </source>
</evidence>
<keyword evidence="15" id="KW-1133">Transmembrane helix</keyword>
<evidence type="ECO:0000256" key="5">
    <source>
        <dbReference type="ARBA" id="ARBA00022617"/>
    </source>
</evidence>
<dbReference type="PRINTS" id="PR00385">
    <property type="entry name" value="P450"/>
</dbReference>
<evidence type="ECO:0000313" key="16">
    <source>
        <dbReference type="EMBL" id="KAK7789576.1"/>
    </source>
</evidence>
<dbReference type="InterPro" id="IPR001128">
    <property type="entry name" value="Cyt_P450"/>
</dbReference>
<dbReference type="InterPro" id="IPR017972">
    <property type="entry name" value="Cyt_P450_CS"/>
</dbReference>
<dbReference type="PANTHER" id="PTHR24292">
    <property type="entry name" value="CYTOCHROME P450"/>
    <property type="match status" value="1"/>
</dbReference>
<sequence length="535" mass="60890">MGWWAATLERAGGPALGAALLLVALSLGLYLHFTRHFAYWRRRGVPFVPPAPFVGNVAPLFLLRRSIGGFARDLYRALPEAPAVGFWIFDKPALLIKKPELVKKILVKDFGDFGDRYTDSDVHADPLGQRNLFVIKGELWKYLRINVSPLFTSGKMKKMFHLVVKCDEQMVEYINKAYEKEKNVTLDLKEVTAKCTTDVISSCVFGINSNSLADPKAEFREFGKKTFEYTFSRGLEVIVFFFAPFLVKYFKLSFFQKDAATFLRKVFWDTIKAREESKTKRNDLIDLLIELKNKGQIDHEVNDDDKDTDGITADQKISKQFDFSGDDLVAQAAIFFVAGFETSASTMSFALYELALQPDLQTRLRNEIRDEMKKSDGKITYEMVFGMKYLDMVVSETLRKYPTLPFLDRVALRDYHDDDTGISIEKGTPIFISLLGLHTDPKYHPNPDRFDPERFSDEGKRKHVPFTYLPFGEGPHNCIGMRFGLMSAKTGIVHILAKYEVQPSERTPIPLVLNKRGVVTTTIGGVPLKFNKLND</sequence>
<dbReference type="GO" id="GO:0004497">
    <property type="term" value="F:monooxygenase activity"/>
    <property type="evidence" value="ECO:0007669"/>
    <property type="project" value="UniProtKB-KW"/>
</dbReference>
<feature type="transmembrane region" description="Helical" evidence="15">
    <location>
        <begin position="230"/>
        <end position="250"/>
    </location>
</feature>
<protein>
    <recommendedName>
        <fullName evidence="18">Cytochrome P450</fullName>
    </recommendedName>
</protein>
<dbReference type="FunFam" id="1.10.630.10:FF:000042">
    <property type="entry name" value="Cytochrome P450"/>
    <property type="match status" value="1"/>
</dbReference>
<keyword evidence="6 13" id="KW-0479">Metal-binding</keyword>
<dbReference type="GO" id="GO:0005789">
    <property type="term" value="C:endoplasmic reticulum membrane"/>
    <property type="evidence" value="ECO:0007669"/>
    <property type="project" value="UniProtKB-SubCell"/>
</dbReference>
<evidence type="ECO:0000256" key="6">
    <source>
        <dbReference type="ARBA" id="ARBA00022723"/>
    </source>
</evidence>
<dbReference type="GO" id="GO:0016705">
    <property type="term" value="F:oxidoreductase activity, acting on paired donors, with incorporation or reduction of molecular oxygen"/>
    <property type="evidence" value="ECO:0007669"/>
    <property type="project" value="InterPro"/>
</dbReference>
<evidence type="ECO:0000313" key="17">
    <source>
        <dbReference type="Proteomes" id="UP001378592"/>
    </source>
</evidence>
<keyword evidence="9 14" id="KW-0560">Oxidoreductase</keyword>
<dbReference type="GO" id="GO:0005506">
    <property type="term" value="F:iron ion binding"/>
    <property type="evidence" value="ECO:0007669"/>
    <property type="project" value="InterPro"/>
</dbReference>
<dbReference type="Proteomes" id="UP001378592">
    <property type="component" value="Unassembled WGS sequence"/>
</dbReference>
<dbReference type="GO" id="GO:0020037">
    <property type="term" value="F:heme binding"/>
    <property type="evidence" value="ECO:0007669"/>
    <property type="project" value="InterPro"/>
</dbReference>